<feature type="region of interest" description="Disordered" evidence="1">
    <location>
        <begin position="1"/>
        <end position="25"/>
    </location>
</feature>
<protein>
    <submittedName>
        <fullName evidence="3">Pimeloyl-ACP methyl ester carboxylesterase</fullName>
    </submittedName>
</protein>
<evidence type="ECO:0000259" key="2">
    <source>
        <dbReference type="Pfam" id="PF12697"/>
    </source>
</evidence>
<dbReference type="EMBL" id="FZOD01000125">
    <property type="protein sequence ID" value="SNT64598.1"/>
    <property type="molecule type" value="Genomic_DNA"/>
</dbReference>
<organism evidence="3 4">
    <name type="scientific">Streptosporangium subroseum</name>
    <dbReference type="NCBI Taxonomy" id="106412"/>
    <lineage>
        <taxon>Bacteria</taxon>
        <taxon>Bacillati</taxon>
        <taxon>Actinomycetota</taxon>
        <taxon>Actinomycetes</taxon>
        <taxon>Streptosporangiales</taxon>
        <taxon>Streptosporangiaceae</taxon>
        <taxon>Streptosporangium</taxon>
    </lineage>
</organism>
<dbReference type="PANTHER" id="PTHR37017:SF11">
    <property type="entry name" value="ESTERASE_LIPASE_THIOESTERASE DOMAIN-CONTAINING PROTEIN"/>
    <property type="match status" value="1"/>
</dbReference>
<dbReference type="InterPro" id="IPR052897">
    <property type="entry name" value="Sec-Metab_Biosynth_Hydrolase"/>
</dbReference>
<dbReference type="Proteomes" id="UP000198282">
    <property type="component" value="Unassembled WGS sequence"/>
</dbReference>
<reference evidence="3 4" key="1">
    <citation type="submission" date="2017-06" db="EMBL/GenBank/DDBJ databases">
        <authorList>
            <person name="Kim H.J."/>
            <person name="Triplett B.A."/>
        </authorList>
    </citation>
    <scope>NUCLEOTIDE SEQUENCE [LARGE SCALE GENOMIC DNA]</scope>
    <source>
        <strain evidence="3 4">CGMCC 4.2132</strain>
    </source>
</reference>
<proteinExistence type="predicted"/>
<dbReference type="InterPro" id="IPR029058">
    <property type="entry name" value="AB_hydrolase_fold"/>
</dbReference>
<evidence type="ECO:0000313" key="3">
    <source>
        <dbReference type="EMBL" id="SNT64598.1"/>
    </source>
</evidence>
<feature type="domain" description="AB hydrolase-1" evidence="2">
    <location>
        <begin position="64"/>
        <end position="292"/>
    </location>
</feature>
<dbReference type="Pfam" id="PF12697">
    <property type="entry name" value="Abhydrolase_6"/>
    <property type="match status" value="1"/>
</dbReference>
<evidence type="ECO:0000256" key="1">
    <source>
        <dbReference type="SAM" id="MobiDB-lite"/>
    </source>
</evidence>
<dbReference type="SUPFAM" id="SSF53474">
    <property type="entry name" value="alpha/beta-Hydrolases"/>
    <property type="match status" value="1"/>
</dbReference>
<dbReference type="GO" id="GO:0003824">
    <property type="term" value="F:catalytic activity"/>
    <property type="evidence" value="ECO:0007669"/>
    <property type="project" value="UniProtKB-ARBA"/>
</dbReference>
<name>A0A239PD83_9ACTN</name>
<sequence>MLRSIRSRAEQPSPTATPFPLENPMSPRRSLISTALAVAAAGLTLSTVLAPAASAASHAPKPTVVLVHGAWADSSGWSGVVTRLRKNGYSVVAPANPLRSLSGDSAYLADYLKTIGGPIVLVGHSYGGSVITEAATGNPDVKALVYVAAFAPDSGESAAALSAKFPGTHLTDDPNAQVPTALSAVPFTQADGTAGVDLYLKPAKFRDVFLSNGLTAADAAVLAATQRPIALQALGEPSGTPAWKTIPSWYLVAKNDHAIPAAAERFMAKRAHAHITETNAPHAVQLTDPGAVTHLIENAARTTGR</sequence>
<keyword evidence="4" id="KW-1185">Reference proteome</keyword>
<dbReference type="AlphaFoldDB" id="A0A239PD83"/>
<dbReference type="PANTHER" id="PTHR37017">
    <property type="entry name" value="AB HYDROLASE-1 DOMAIN-CONTAINING PROTEIN-RELATED"/>
    <property type="match status" value="1"/>
</dbReference>
<accession>A0A239PD83</accession>
<gene>
    <name evidence="3" type="ORF">SAMN05216276_11252</name>
</gene>
<evidence type="ECO:0000313" key="4">
    <source>
        <dbReference type="Proteomes" id="UP000198282"/>
    </source>
</evidence>
<dbReference type="Gene3D" id="3.40.50.1820">
    <property type="entry name" value="alpha/beta hydrolase"/>
    <property type="match status" value="1"/>
</dbReference>
<dbReference type="InterPro" id="IPR000073">
    <property type="entry name" value="AB_hydrolase_1"/>
</dbReference>
<dbReference type="InterPro" id="IPR006311">
    <property type="entry name" value="TAT_signal"/>
</dbReference>
<dbReference type="PROSITE" id="PS51318">
    <property type="entry name" value="TAT"/>
    <property type="match status" value="1"/>
</dbReference>